<dbReference type="RefSeq" id="XP_020062687.1">
    <property type="nucleotide sequence ID" value="XM_020212005.1"/>
</dbReference>
<dbReference type="SUPFAM" id="SSF46565">
    <property type="entry name" value="Chaperone J-domain"/>
    <property type="match status" value="1"/>
</dbReference>
<keyword evidence="1" id="KW-0472">Membrane</keyword>
<gene>
    <name evidence="3" type="ORF">CANTADRAFT_97202</name>
</gene>
<dbReference type="Gene3D" id="1.10.287.110">
    <property type="entry name" value="DnaJ domain"/>
    <property type="match status" value="1"/>
</dbReference>
<evidence type="ECO:0000259" key="2">
    <source>
        <dbReference type="PROSITE" id="PS50076"/>
    </source>
</evidence>
<dbReference type="PROSITE" id="PS00636">
    <property type="entry name" value="DNAJ_1"/>
    <property type="match status" value="1"/>
</dbReference>
<evidence type="ECO:0000313" key="4">
    <source>
        <dbReference type="Proteomes" id="UP000094285"/>
    </source>
</evidence>
<dbReference type="InterPro" id="IPR001623">
    <property type="entry name" value="DnaJ_domain"/>
</dbReference>
<dbReference type="GeneID" id="30986141"/>
<keyword evidence="1" id="KW-1133">Transmembrane helix</keyword>
<evidence type="ECO:0000313" key="3">
    <source>
        <dbReference type="EMBL" id="ODV77565.1"/>
    </source>
</evidence>
<dbReference type="OrthoDB" id="445556at2759"/>
<dbReference type="AlphaFoldDB" id="A0A1E4SDI9"/>
<feature type="domain" description="J" evidence="2">
    <location>
        <begin position="28"/>
        <end position="108"/>
    </location>
</feature>
<name>A0A1E4SDI9_9ASCO</name>
<dbReference type="SMART" id="SM00271">
    <property type="entry name" value="DnaJ"/>
    <property type="match status" value="1"/>
</dbReference>
<dbReference type="PROSITE" id="PS50076">
    <property type="entry name" value="DNAJ_2"/>
    <property type="match status" value="1"/>
</dbReference>
<protein>
    <recommendedName>
        <fullName evidence="2">J domain-containing protein</fullName>
    </recommendedName>
</protein>
<dbReference type="STRING" id="984487.A0A1E4SDI9"/>
<evidence type="ECO:0000256" key="1">
    <source>
        <dbReference type="SAM" id="Phobius"/>
    </source>
</evidence>
<dbReference type="CDD" id="cd06257">
    <property type="entry name" value="DnaJ"/>
    <property type="match status" value="1"/>
</dbReference>
<sequence>MILSKYSQITNNHSTRGLHPWPSSKDPTPYEIFDMEDGGKSTLEMNQQLKSTYLKYVKLYHPDVAHDVADKSGRILSGEAKRIRFDQIQNAYDILKDPRRRVAYNRYYNSKWDPHTLFDPGMREEFSKANFQAFRKAQSHRNAYSFNRNEQFWHAGTWEDYYRMKYKKEPPTKEEIDRNKIKILIGVVIFGALAFSLQFMMALERVNEYQHKTRVMNMKLMQDLRGDDANKLERMQHFLDTRRSTLAVKEDQRLLRKYAVKQVEKWDDDPN</sequence>
<dbReference type="InterPro" id="IPR036869">
    <property type="entry name" value="J_dom_sf"/>
</dbReference>
<proteinExistence type="predicted"/>
<reference evidence="4" key="1">
    <citation type="submission" date="2016-05" db="EMBL/GenBank/DDBJ databases">
        <title>Comparative genomics of biotechnologically important yeasts.</title>
        <authorList>
            <consortium name="DOE Joint Genome Institute"/>
            <person name="Riley R."/>
            <person name="Haridas S."/>
            <person name="Wolfe K.H."/>
            <person name="Lopes M.R."/>
            <person name="Hittinger C.T."/>
            <person name="Goker M."/>
            <person name="Salamov A."/>
            <person name="Wisecaver J."/>
            <person name="Long T.M."/>
            <person name="Aerts A.L."/>
            <person name="Barry K."/>
            <person name="Choi C."/>
            <person name="Clum A."/>
            <person name="Coughlan A.Y."/>
            <person name="Deshpande S."/>
            <person name="Douglass A.P."/>
            <person name="Hanson S.J."/>
            <person name="Klenk H.-P."/>
            <person name="Labutti K."/>
            <person name="Lapidus A."/>
            <person name="Lindquist E."/>
            <person name="Lipzen A."/>
            <person name="Meier-Kolthoff J.P."/>
            <person name="Ohm R.A."/>
            <person name="Otillar R.P."/>
            <person name="Pangilinan J."/>
            <person name="Peng Y."/>
            <person name="Rokas A."/>
            <person name="Rosa C.A."/>
            <person name="Scheuner C."/>
            <person name="Sibirny A.A."/>
            <person name="Slot J.C."/>
            <person name="Stielow J.B."/>
            <person name="Sun H."/>
            <person name="Kurtzman C.P."/>
            <person name="Blackwell M."/>
            <person name="Grigoriev I.V."/>
            <person name="Jeffries T.W."/>
        </authorList>
    </citation>
    <scope>NUCLEOTIDE SEQUENCE [LARGE SCALE GENOMIC DNA]</scope>
    <source>
        <strain evidence="4">NRRL Y-17324</strain>
    </source>
</reference>
<accession>A0A1E4SDI9</accession>
<dbReference type="InterPro" id="IPR018253">
    <property type="entry name" value="DnaJ_domain_CS"/>
</dbReference>
<dbReference type="Proteomes" id="UP000094285">
    <property type="component" value="Unassembled WGS sequence"/>
</dbReference>
<organism evidence="3 4">
    <name type="scientific">Suhomyces tanzawaensis NRRL Y-17324</name>
    <dbReference type="NCBI Taxonomy" id="984487"/>
    <lineage>
        <taxon>Eukaryota</taxon>
        <taxon>Fungi</taxon>
        <taxon>Dikarya</taxon>
        <taxon>Ascomycota</taxon>
        <taxon>Saccharomycotina</taxon>
        <taxon>Pichiomycetes</taxon>
        <taxon>Debaryomycetaceae</taxon>
        <taxon>Suhomyces</taxon>
    </lineage>
</organism>
<keyword evidence="1" id="KW-0812">Transmembrane</keyword>
<feature type="transmembrane region" description="Helical" evidence="1">
    <location>
        <begin position="183"/>
        <end position="203"/>
    </location>
</feature>
<dbReference type="EMBL" id="KV453915">
    <property type="protein sequence ID" value="ODV77565.1"/>
    <property type="molecule type" value="Genomic_DNA"/>
</dbReference>
<dbReference type="Pfam" id="PF00226">
    <property type="entry name" value="DnaJ"/>
    <property type="match status" value="1"/>
</dbReference>
<keyword evidence="4" id="KW-1185">Reference proteome</keyword>